<evidence type="ECO:0000313" key="1">
    <source>
        <dbReference type="EMBL" id="CAB4866699.1"/>
    </source>
</evidence>
<sequence length="90" mass="9060">MANEAAPPSAPKASIVDLQAEIAAARAELAASIATLKGQATAGALAKRGGRALAGIFTDEHGGIRPERVAMAGAVIVGIVALRAMTRRRS</sequence>
<dbReference type="AlphaFoldDB" id="A0A6J7DE65"/>
<dbReference type="EMBL" id="CAFBLS010000041">
    <property type="protein sequence ID" value="CAB4866699.1"/>
    <property type="molecule type" value="Genomic_DNA"/>
</dbReference>
<protein>
    <submittedName>
        <fullName evidence="1">Unannotated protein</fullName>
    </submittedName>
</protein>
<name>A0A6J7DE65_9ZZZZ</name>
<accession>A0A6J7DE65</accession>
<proteinExistence type="predicted"/>
<organism evidence="1">
    <name type="scientific">freshwater metagenome</name>
    <dbReference type="NCBI Taxonomy" id="449393"/>
    <lineage>
        <taxon>unclassified sequences</taxon>
        <taxon>metagenomes</taxon>
        <taxon>ecological metagenomes</taxon>
    </lineage>
</organism>
<reference evidence="1" key="1">
    <citation type="submission" date="2020-05" db="EMBL/GenBank/DDBJ databases">
        <authorList>
            <person name="Chiriac C."/>
            <person name="Salcher M."/>
            <person name="Ghai R."/>
            <person name="Kavagutti S V."/>
        </authorList>
    </citation>
    <scope>NUCLEOTIDE SEQUENCE</scope>
</reference>
<gene>
    <name evidence="1" type="ORF">UFOPK3402_00489</name>
</gene>